<reference evidence="7" key="3">
    <citation type="submission" date="2024-06" db="EMBL/GenBank/DDBJ databases">
        <authorList>
            <person name="Zeng C."/>
        </authorList>
    </citation>
    <scope>NUCLEOTIDE SEQUENCE [LARGE SCALE GENOMIC DNA]</scope>
    <source>
        <strain evidence="7">ZCY20-5</strain>
    </source>
</reference>
<dbReference type="InterPro" id="IPR006480">
    <property type="entry name" value="Phage_holin_4_1"/>
</dbReference>
<dbReference type="Pfam" id="PF05105">
    <property type="entry name" value="Phage_holin_4_1"/>
    <property type="match status" value="1"/>
</dbReference>
<feature type="transmembrane region" description="Helical" evidence="5">
    <location>
        <begin position="29"/>
        <end position="50"/>
    </location>
</feature>
<dbReference type="Proteomes" id="UP001300604">
    <property type="component" value="Chromosome"/>
</dbReference>
<feature type="transmembrane region" description="Helical" evidence="5">
    <location>
        <begin position="5"/>
        <end position="23"/>
    </location>
</feature>
<proteinExistence type="predicted"/>
<gene>
    <name evidence="6" type="ORF">PXC00_11955</name>
</gene>
<keyword evidence="4 5" id="KW-0472">Membrane</keyword>
<evidence type="ECO:0000256" key="4">
    <source>
        <dbReference type="ARBA" id="ARBA00023136"/>
    </source>
</evidence>
<evidence type="ECO:0000313" key="6">
    <source>
        <dbReference type="EMBL" id="WOC31895.1"/>
    </source>
</evidence>
<dbReference type="AlphaFoldDB" id="A0AA97D7D5"/>
<evidence type="ECO:0000313" key="7">
    <source>
        <dbReference type="Proteomes" id="UP001300604"/>
    </source>
</evidence>
<dbReference type="GO" id="GO:0016020">
    <property type="term" value="C:membrane"/>
    <property type="evidence" value="ECO:0007669"/>
    <property type="project" value="UniProtKB-SubCell"/>
</dbReference>
<evidence type="ECO:0000256" key="5">
    <source>
        <dbReference type="SAM" id="Phobius"/>
    </source>
</evidence>
<dbReference type="KEGG" id="carl:PXC00_11955"/>
<keyword evidence="7" id="KW-1185">Reference proteome</keyword>
<evidence type="ECO:0000256" key="1">
    <source>
        <dbReference type="ARBA" id="ARBA00004141"/>
    </source>
</evidence>
<evidence type="ECO:0000256" key="3">
    <source>
        <dbReference type="ARBA" id="ARBA00022989"/>
    </source>
</evidence>
<accession>A0AA97D7D5</accession>
<comment type="subcellular location">
    <subcellularLocation>
        <location evidence="1">Membrane</location>
        <topology evidence="1">Multi-pass membrane protein</topology>
    </subcellularLocation>
</comment>
<dbReference type="NCBIfam" id="TIGR01593">
    <property type="entry name" value="holin_tox_secr"/>
    <property type="match status" value="1"/>
</dbReference>
<sequence>MKEIWVWIQAALAAVGGFLGWFLGGWDGFLYALLAFVVLDYLTGVLCAIADKKLSSEVGFKGISRKVLIFALVGVGNIIDSQVLGYSGAVRTAVIFFYLSNEGVSILENAGHLGLPIPEKLKAVLEQLHDRNDEEEQ</sequence>
<name>A0AA97D7D5_9FIRM</name>
<reference evidence="7" key="2">
    <citation type="submission" date="2024-06" db="EMBL/GenBank/DDBJ databases">
        <title>Caproicibacterium argilliputei sp. nov, a novel caproic acid producing anaerobic bacterium isolated from pit mud.</title>
        <authorList>
            <person name="Zeng C."/>
        </authorList>
    </citation>
    <scope>NUCLEOTIDE SEQUENCE [LARGE SCALE GENOMIC DNA]</scope>
    <source>
        <strain evidence="7">ZCY20-5</strain>
    </source>
</reference>
<dbReference type="EMBL" id="CP135996">
    <property type="protein sequence ID" value="WOC31895.1"/>
    <property type="molecule type" value="Genomic_DNA"/>
</dbReference>
<organism evidence="6 7">
    <name type="scientific">Caproicibacterium argilliputei</name>
    <dbReference type="NCBI Taxonomy" id="3030016"/>
    <lineage>
        <taxon>Bacteria</taxon>
        <taxon>Bacillati</taxon>
        <taxon>Bacillota</taxon>
        <taxon>Clostridia</taxon>
        <taxon>Eubacteriales</taxon>
        <taxon>Oscillospiraceae</taxon>
        <taxon>Caproicibacterium</taxon>
    </lineage>
</organism>
<evidence type="ECO:0000256" key="2">
    <source>
        <dbReference type="ARBA" id="ARBA00022692"/>
    </source>
</evidence>
<dbReference type="RefSeq" id="WP_275844710.1">
    <property type="nucleotide sequence ID" value="NZ_CP135996.1"/>
</dbReference>
<reference evidence="6 7" key="1">
    <citation type="submission" date="2024-06" db="EMBL/GenBank/DDBJ databases">
        <title>Caproicibacterium argilliputei sp. nov, a novel caproic acid producing anaerobic bacterium isolated from pit mud.</title>
        <authorList>
            <person name="Xia S."/>
        </authorList>
    </citation>
    <scope>NUCLEOTIDE SEQUENCE [LARGE SCALE GENOMIC DNA]</scope>
    <source>
        <strain evidence="6 7">ZCY20-5</strain>
    </source>
</reference>
<keyword evidence="3 5" id="KW-1133">Transmembrane helix</keyword>
<keyword evidence="2 5" id="KW-0812">Transmembrane</keyword>
<protein>
    <submittedName>
        <fullName evidence="6">Phage holin family protein</fullName>
    </submittedName>
</protein>